<proteinExistence type="predicted"/>
<protein>
    <submittedName>
        <fullName evidence="1">Uncharacterized protein</fullName>
    </submittedName>
</protein>
<organism evidence="1">
    <name type="scientific">Anguilla anguilla</name>
    <name type="common">European freshwater eel</name>
    <name type="synonym">Muraena anguilla</name>
    <dbReference type="NCBI Taxonomy" id="7936"/>
    <lineage>
        <taxon>Eukaryota</taxon>
        <taxon>Metazoa</taxon>
        <taxon>Chordata</taxon>
        <taxon>Craniata</taxon>
        <taxon>Vertebrata</taxon>
        <taxon>Euteleostomi</taxon>
        <taxon>Actinopterygii</taxon>
        <taxon>Neopterygii</taxon>
        <taxon>Teleostei</taxon>
        <taxon>Anguilliformes</taxon>
        <taxon>Anguillidae</taxon>
        <taxon>Anguilla</taxon>
    </lineage>
</organism>
<accession>A0A0E9PQ85</accession>
<dbReference type="EMBL" id="GBXM01101806">
    <property type="protein sequence ID" value="JAH06771.1"/>
    <property type="molecule type" value="Transcribed_RNA"/>
</dbReference>
<reference evidence="1" key="2">
    <citation type="journal article" date="2015" name="Fish Shellfish Immunol.">
        <title>Early steps in the European eel (Anguilla anguilla)-Vibrio vulnificus interaction in the gills: Role of the RtxA13 toxin.</title>
        <authorList>
            <person name="Callol A."/>
            <person name="Pajuelo D."/>
            <person name="Ebbesson L."/>
            <person name="Teles M."/>
            <person name="MacKenzie S."/>
            <person name="Amaro C."/>
        </authorList>
    </citation>
    <scope>NUCLEOTIDE SEQUENCE</scope>
</reference>
<evidence type="ECO:0000313" key="1">
    <source>
        <dbReference type="EMBL" id="JAH06771.1"/>
    </source>
</evidence>
<reference evidence="1" key="1">
    <citation type="submission" date="2014-11" db="EMBL/GenBank/DDBJ databases">
        <authorList>
            <person name="Amaro Gonzalez C."/>
        </authorList>
    </citation>
    <scope>NUCLEOTIDE SEQUENCE</scope>
</reference>
<sequence length="25" mass="2826">MVASTLPWEEENGSFLCWSLAPLMN</sequence>
<dbReference type="AlphaFoldDB" id="A0A0E9PQ85"/>
<name>A0A0E9PQ85_ANGAN</name>